<comment type="caution">
    <text evidence="1">The sequence shown here is derived from an EMBL/GenBank/DDBJ whole genome shotgun (WGS) entry which is preliminary data.</text>
</comment>
<reference evidence="1 2" key="1">
    <citation type="submission" date="2024-01" db="EMBL/GenBank/DDBJ databases">
        <title>The complete chloroplast genome sequence of Lithospermum erythrorhizon: insights into the phylogenetic relationship among Boraginaceae species and the maternal lineages of purple gromwells.</title>
        <authorList>
            <person name="Okada T."/>
            <person name="Watanabe K."/>
        </authorList>
    </citation>
    <scope>NUCLEOTIDE SEQUENCE [LARGE SCALE GENOMIC DNA]</scope>
</reference>
<sequence length="139" mass="16015">MFLTQQKYIRDILLDLKMKEEHVVATPLPHDWHRRLVGRLLYLNFTRHEHTFSVHSLSQFLQSPTDAHWRASLHVVKYLKGTLSHALFYGIQEGDLTIDDYCDICIPSKDQLSDIFTKALPAPAVQPLLSKMSFVADPS</sequence>
<evidence type="ECO:0000313" key="2">
    <source>
        <dbReference type="Proteomes" id="UP001454036"/>
    </source>
</evidence>
<organism evidence="1 2">
    <name type="scientific">Lithospermum erythrorhizon</name>
    <name type="common">Purple gromwell</name>
    <name type="synonym">Lithospermum officinale var. erythrorhizon</name>
    <dbReference type="NCBI Taxonomy" id="34254"/>
    <lineage>
        <taxon>Eukaryota</taxon>
        <taxon>Viridiplantae</taxon>
        <taxon>Streptophyta</taxon>
        <taxon>Embryophyta</taxon>
        <taxon>Tracheophyta</taxon>
        <taxon>Spermatophyta</taxon>
        <taxon>Magnoliopsida</taxon>
        <taxon>eudicotyledons</taxon>
        <taxon>Gunneridae</taxon>
        <taxon>Pentapetalae</taxon>
        <taxon>asterids</taxon>
        <taxon>lamiids</taxon>
        <taxon>Boraginales</taxon>
        <taxon>Boraginaceae</taxon>
        <taxon>Boraginoideae</taxon>
        <taxon>Lithospermeae</taxon>
        <taxon>Lithospermum</taxon>
    </lineage>
</organism>
<dbReference type="AlphaFoldDB" id="A0AAV3NYK4"/>
<dbReference type="Proteomes" id="UP001454036">
    <property type="component" value="Unassembled WGS sequence"/>
</dbReference>
<dbReference type="EMBL" id="BAABME010031119">
    <property type="protein sequence ID" value="GAA0144414.1"/>
    <property type="molecule type" value="Genomic_DNA"/>
</dbReference>
<gene>
    <name evidence="1" type="ORF">LIER_42804</name>
</gene>
<protein>
    <recommendedName>
        <fullName evidence="3">Polyprotein</fullName>
    </recommendedName>
</protein>
<name>A0AAV3NYK4_LITER</name>
<evidence type="ECO:0008006" key="3">
    <source>
        <dbReference type="Google" id="ProtNLM"/>
    </source>
</evidence>
<dbReference type="PANTHER" id="PTHR11439:SF465">
    <property type="entry name" value="REVERSE TRANSCRIPTASE TY1_COPIA-TYPE DOMAIN-CONTAINING PROTEIN"/>
    <property type="match status" value="1"/>
</dbReference>
<accession>A0AAV3NYK4</accession>
<evidence type="ECO:0000313" key="1">
    <source>
        <dbReference type="EMBL" id="GAA0144414.1"/>
    </source>
</evidence>
<dbReference type="PANTHER" id="PTHR11439">
    <property type="entry name" value="GAG-POL-RELATED RETROTRANSPOSON"/>
    <property type="match status" value="1"/>
</dbReference>
<proteinExistence type="predicted"/>
<keyword evidence="2" id="KW-1185">Reference proteome</keyword>